<dbReference type="Gene3D" id="3.10.310.30">
    <property type="match status" value="1"/>
</dbReference>
<dbReference type="Proteomes" id="UP000597038">
    <property type="component" value="Unassembled WGS sequence"/>
</dbReference>
<dbReference type="EMBL" id="QKYD01000138">
    <property type="protein sequence ID" value="REI20062.1"/>
    <property type="molecule type" value="Genomic_DNA"/>
</dbReference>
<dbReference type="GO" id="GO:0006310">
    <property type="term" value="P:DNA recombination"/>
    <property type="evidence" value="ECO:0007669"/>
    <property type="project" value="InterPro"/>
</dbReference>
<comment type="similarity">
    <text evidence="1">Belongs to the RecJ family.</text>
</comment>
<dbReference type="Pfam" id="PF10141">
    <property type="entry name" value="ssDNA-exonuc_C"/>
    <property type="match status" value="1"/>
</dbReference>
<keyword evidence="13" id="KW-1185">Reference proteome</keyword>
<keyword evidence="3" id="KW-0540">Nuclease</keyword>
<evidence type="ECO:0000259" key="6">
    <source>
        <dbReference type="Pfam" id="PF01368"/>
    </source>
</evidence>
<dbReference type="GO" id="GO:0006281">
    <property type="term" value="P:DNA repair"/>
    <property type="evidence" value="ECO:0007669"/>
    <property type="project" value="InterPro"/>
</dbReference>
<dbReference type="Pfam" id="PF01368">
    <property type="entry name" value="DHH"/>
    <property type="match status" value="1"/>
</dbReference>
<evidence type="ECO:0000256" key="5">
    <source>
        <dbReference type="ARBA" id="ARBA00022839"/>
    </source>
</evidence>
<evidence type="ECO:0000259" key="9">
    <source>
        <dbReference type="Pfam" id="PF17768"/>
    </source>
</evidence>
<comment type="caution">
    <text evidence="11">The sequence shown here is derived from an EMBL/GenBank/DDBJ whole genome shotgun (WGS) entry which is preliminary data.</text>
</comment>
<dbReference type="GO" id="GO:0003676">
    <property type="term" value="F:nucleic acid binding"/>
    <property type="evidence" value="ECO:0007669"/>
    <property type="project" value="InterPro"/>
</dbReference>
<name>A0AAX1RT42_9STAP</name>
<gene>
    <name evidence="11" type="primary">recJ</name>
    <name evidence="11" type="ORF">DOS76_09920</name>
    <name evidence="10" type="ORF">I9026_06155</name>
</gene>
<evidence type="ECO:0000256" key="1">
    <source>
        <dbReference type="ARBA" id="ARBA00005915"/>
    </source>
</evidence>
<dbReference type="NCBIfam" id="TIGR00644">
    <property type="entry name" value="recJ"/>
    <property type="match status" value="1"/>
</dbReference>
<evidence type="ECO:0000313" key="10">
    <source>
        <dbReference type="EMBL" id="MBH9580954.1"/>
    </source>
</evidence>
<evidence type="ECO:0000313" key="12">
    <source>
        <dbReference type="Proteomes" id="UP000256337"/>
    </source>
</evidence>
<dbReference type="Gene3D" id="3.90.1640.30">
    <property type="match status" value="1"/>
</dbReference>
<keyword evidence="4" id="KW-0378">Hydrolase</keyword>
<dbReference type="PANTHER" id="PTHR30255">
    <property type="entry name" value="SINGLE-STRANDED-DNA-SPECIFIC EXONUCLEASE RECJ"/>
    <property type="match status" value="1"/>
</dbReference>
<dbReference type="InterPro" id="IPR001667">
    <property type="entry name" value="DDH_dom"/>
</dbReference>
<reference evidence="11 12" key="1">
    <citation type="journal article" date="2018" name="Vet. Microbiol.">
        <title>Characterisation of Staphylococcus felis isolated from cats using whole genome sequencing.</title>
        <authorList>
            <person name="Worthing K."/>
            <person name="Pang S."/>
            <person name="Trott D.J."/>
            <person name="Abraham S."/>
            <person name="Coombs G.W."/>
            <person name="Jordan D."/>
            <person name="McIntyre L."/>
            <person name="Davies M.R."/>
            <person name="Norris J."/>
        </authorList>
    </citation>
    <scope>NUCLEOTIDE SEQUENCE [LARGE SCALE GENOMIC DNA]</scope>
    <source>
        <strain evidence="11 12">F25</strain>
    </source>
</reference>
<dbReference type="InterPro" id="IPR038763">
    <property type="entry name" value="DHH_sf"/>
</dbReference>
<dbReference type="Pfam" id="PF17768">
    <property type="entry name" value="RecJ_OB"/>
    <property type="match status" value="1"/>
</dbReference>
<dbReference type="InterPro" id="IPR041122">
    <property type="entry name" value="RecJ_OB"/>
</dbReference>
<reference evidence="10 13" key="2">
    <citation type="submission" date="2020-12" db="EMBL/GenBank/DDBJ databases">
        <title>Genomic analysis of Staphylococcus felis from a cat with skin infection.</title>
        <authorList>
            <person name="Aslantas O."/>
            <person name="Keskin O."/>
            <person name="Buyukaltay K."/>
            <person name="Gullu Yucetepe A."/>
        </authorList>
    </citation>
    <scope>NUCLEOTIDE SEQUENCE [LARGE SCALE GENOMIC DNA]</scope>
    <source>
        <strain evidence="10 13">HARRANVET</strain>
    </source>
</reference>
<evidence type="ECO:0000259" key="8">
    <source>
        <dbReference type="Pfam" id="PF10141"/>
    </source>
</evidence>
<evidence type="ECO:0000256" key="4">
    <source>
        <dbReference type="ARBA" id="ARBA00022801"/>
    </source>
</evidence>
<keyword evidence="5 11" id="KW-0269">Exonuclease</keyword>
<evidence type="ECO:0000256" key="3">
    <source>
        <dbReference type="ARBA" id="ARBA00022722"/>
    </source>
</evidence>
<dbReference type="InterPro" id="IPR003156">
    <property type="entry name" value="DHHA1_dom"/>
</dbReference>
<organism evidence="11 12">
    <name type="scientific">Staphylococcus felis</name>
    <dbReference type="NCBI Taxonomy" id="46127"/>
    <lineage>
        <taxon>Bacteria</taxon>
        <taxon>Bacillati</taxon>
        <taxon>Bacillota</taxon>
        <taxon>Bacilli</taxon>
        <taxon>Bacillales</taxon>
        <taxon>Staphylococcaceae</taxon>
        <taxon>Staphylococcus</taxon>
    </lineage>
</organism>
<accession>A0AAX1RT42</accession>
<proteinExistence type="inferred from homology"/>
<dbReference type="InterPro" id="IPR018779">
    <property type="entry name" value="RecJ_C"/>
</dbReference>
<dbReference type="PANTHER" id="PTHR30255:SF2">
    <property type="entry name" value="SINGLE-STRANDED-DNA-SPECIFIC EXONUCLEASE RECJ"/>
    <property type="match status" value="1"/>
</dbReference>
<dbReference type="InterPro" id="IPR004610">
    <property type="entry name" value="RecJ"/>
</dbReference>
<dbReference type="RefSeq" id="WP_115865759.1">
    <property type="nucleotide sequence ID" value="NZ_CAJUZR010000019.1"/>
</dbReference>
<dbReference type="SUPFAM" id="SSF64182">
    <property type="entry name" value="DHH phosphoesterases"/>
    <property type="match status" value="1"/>
</dbReference>
<dbReference type="GO" id="GO:0008409">
    <property type="term" value="F:5'-3' exonuclease activity"/>
    <property type="evidence" value="ECO:0007669"/>
    <property type="project" value="InterPro"/>
</dbReference>
<feature type="domain" description="Single-stranded-DNA-specific exonuclease RecJ C-terminal" evidence="8">
    <location>
        <begin position="563"/>
        <end position="750"/>
    </location>
</feature>
<feature type="domain" description="RecJ OB" evidence="9">
    <location>
        <begin position="452"/>
        <end position="556"/>
    </location>
</feature>
<dbReference type="Proteomes" id="UP000256337">
    <property type="component" value="Unassembled WGS sequence"/>
</dbReference>
<feature type="domain" description="DDH" evidence="6">
    <location>
        <begin position="81"/>
        <end position="225"/>
    </location>
</feature>
<evidence type="ECO:0000313" key="13">
    <source>
        <dbReference type="Proteomes" id="UP000597038"/>
    </source>
</evidence>
<dbReference type="Pfam" id="PF02272">
    <property type="entry name" value="DHHA1"/>
    <property type="match status" value="1"/>
</dbReference>
<sequence>MIQSKYQWLAKDNNNKIESSLIKEFNLTPMMSQVLESKGFTSRETIEAILSSSDISHSPEALSDMTRATERIHKAIQKQESILVYGDYDADGVTSTSILVDALEQLDAHVNWYIPNRFSEGYGPSEGAFRNAYDEGVQLIITVDNGIQGHNEIDIANELGMDVIVTDHHEIGDTLPNAYAIIHPMHPNFDYPFQYLCGAGVALKLAQNLLKEIPSEYWIFAMIGTIADLVSMTDENRYIVKKGLSLINEKTPVSIQALLKQASFDEVITEETIGFLIGPRLNAVGRLEDAGLAVELLRTKEKDEALFLAEQVEYFNNERKNIVQAITEEAMTMAKTYIEKNHQFLVLAKEDWHEGVLGIVASRIVETFNLPTMILNIDHTQSHAKGSARSIAQISMYQALNNQTHCIEKFGGHHMAAGLTLSIENVDALRNGLNEWMKASYHSKDLKPVRHVDAVLDITDMTIDNIQSIERLRPFGSDFEKPTFRLNDLSINQVKSIGQKKNHLKLVFNEQSLQGLYWNNGTLAQELMVDQNVDLIGELQVNEWNGYQSPQIIMTDIQSKDRQILDYRNKNKKLPQFDRNVSYLIHPSEDKQNEHEYYYGEPIPNSYEKCVLRDLPLTIEDIQTSLKQLNASQVYLVFQHQYSVYFDGMPKPELFKKCYKALYQKGQTNLVEDGVKLSRYLDIKPNILKFILKVFLDLELIVQKDGLISIAATTEKRTIESSRIYQARLHRIEVEKTLLYQNFSMIKSWVEDQMVHEN</sequence>
<protein>
    <recommendedName>
        <fullName evidence="2">Single-stranded-DNA-specific exonuclease RecJ</fullName>
    </recommendedName>
</protein>
<dbReference type="InterPro" id="IPR051673">
    <property type="entry name" value="SSDNA_exonuclease_RecJ"/>
</dbReference>
<dbReference type="AlphaFoldDB" id="A0AAX1RT42"/>
<dbReference type="EMBL" id="JAEDAQ010000008">
    <property type="protein sequence ID" value="MBH9580954.1"/>
    <property type="molecule type" value="Genomic_DNA"/>
</dbReference>
<feature type="domain" description="DHHA1" evidence="7">
    <location>
        <begin position="342"/>
        <end position="438"/>
    </location>
</feature>
<evidence type="ECO:0000259" key="7">
    <source>
        <dbReference type="Pfam" id="PF02272"/>
    </source>
</evidence>
<evidence type="ECO:0000256" key="2">
    <source>
        <dbReference type="ARBA" id="ARBA00019841"/>
    </source>
</evidence>
<evidence type="ECO:0000313" key="11">
    <source>
        <dbReference type="EMBL" id="REI20062.1"/>
    </source>
</evidence>